<dbReference type="Pfam" id="PF00753">
    <property type="entry name" value="Lactamase_B"/>
    <property type="match status" value="1"/>
</dbReference>
<comment type="caution">
    <text evidence="8">The sequence shown here is derived from an EMBL/GenBank/DDBJ whole genome shotgun (WGS) entry which is preliminary data.</text>
</comment>
<dbReference type="InterPro" id="IPR004797">
    <property type="entry name" value="Competence_ComEC/Rec2"/>
</dbReference>
<dbReference type="EMBL" id="QNRI01000001">
    <property type="protein sequence ID" value="RBP01334.1"/>
    <property type="molecule type" value="Genomic_DNA"/>
</dbReference>
<dbReference type="Proteomes" id="UP000252254">
    <property type="component" value="Unassembled WGS sequence"/>
</dbReference>
<evidence type="ECO:0000256" key="1">
    <source>
        <dbReference type="ARBA" id="ARBA00004651"/>
    </source>
</evidence>
<evidence type="ECO:0000256" key="2">
    <source>
        <dbReference type="ARBA" id="ARBA00022475"/>
    </source>
</evidence>
<protein>
    <submittedName>
        <fullName evidence="8">Competence protein ComEC</fullName>
    </submittedName>
</protein>
<feature type="transmembrane region" description="Helical" evidence="6">
    <location>
        <begin position="451"/>
        <end position="468"/>
    </location>
</feature>
<reference evidence="8 9" key="1">
    <citation type="submission" date="2018-06" db="EMBL/GenBank/DDBJ databases">
        <title>Genomic Encyclopedia of Type Strains, Phase IV (KMG-IV): sequencing the most valuable type-strain genomes for metagenomic binning, comparative biology and taxonomic classification.</title>
        <authorList>
            <person name="Goeker M."/>
        </authorList>
    </citation>
    <scope>NUCLEOTIDE SEQUENCE [LARGE SCALE GENOMIC DNA]</scope>
    <source>
        <strain evidence="8 9">DSM 15140</strain>
    </source>
</reference>
<evidence type="ECO:0000259" key="7">
    <source>
        <dbReference type="SMART" id="SM00849"/>
    </source>
</evidence>
<dbReference type="PANTHER" id="PTHR30619:SF7">
    <property type="entry name" value="BETA-LACTAMASE DOMAIN PROTEIN"/>
    <property type="match status" value="1"/>
</dbReference>
<feature type="domain" description="Metallo-beta-lactamase" evidence="7">
    <location>
        <begin position="509"/>
        <end position="709"/>
    </location>
</feature>
<keyword evidence="5 6" id="KW-0472">Membrane</keyword>
<dbReference type="OrthoDB" id="9761531at2"/>
<dbReference type="GO" id="GO:0030420">
    <property type="term" value="P:establishment of competence for transformation"/>
    <property type="evidence" value="ECO:0007669"/>
    <property type="project" value="InterPro"/>
</dbReference>
<dbReference type="Pfam" id="PF13567">
    <property type="entry name" value="DUF4131"/>
    <property type="match status" value="1"/>
</dbReference>
<feature type="transmembrane region" description="Helical" evidence="6">
    <location>
        <begin position="233"/>
        <end position="252"/>
    </location>
</feature>
<feature type="transmembrane region" description="Helical" evidence="6">
    <location>
        <begin position="12"/>
        <end position="38"/>
    </location>
</feature>
<proteinExistence type="predicted"/>
<dbReference type="GO" id="GO:0005886">
    <property type="term" value="C:plasma membrane"/>
    <property type="evidence" value="ECO:0007669"/>
    <property type="project" value="UniProtKB-SubCell"/>
</dbReference>
<keyword evidence="2" id="KW-1003">Cell membrane</keyword>
<dbReference type="NCBIfam" id="TIGR00360">
    <property type="entry name" value="ComEC_N-term"/>
    <property type="match status" value="1"/>
</dbReference>
<dbReference type="InterPro" id="IPR052159">
    <property type="entry name" value="Competence_DNA_uptake"/>
</dbReference>
<dbReference type="InterPro" id="IPR001279">
    <property type="entry name" value="Metallo-B-lactamas"/>
</dbReference>
<dbReference type="AlphaFoldDB" id="A0A366EG08"/>
<dbReference type="RefSeq" id="WP_113865932.1">
    <property type="nucleotide sequence ID" value="NZ_BAABQN010000001.1"/>
</dbReference>
<dbReference type="STRING" id="200904.GCA_900168775_02446"/>
<evidence type="ECO:0000256" key="3">
    <source>
        <dbReference type="ARBA" id="ARBA00022692"/>
    </source>
</evidence>
<feature type="transmembrane region" description="Helical" evidence="6">
    <location>
        <begin position="44"/>
        <end position="63"/>
    </location>
</feature>
<dbReference type="CDD" id="cd07731">
    <property type="entry name" value="ComA-like_MBL-fold"/>
    <property type="match status" value="1"/>
</dbReference>
<evidence type="ECO:0000313" key="8">
    <source>
        <dbReference type="EMBL" id="RBP01334.1"/>
    </source>
</evidence>
<dbReference type="PANTHER" id="PTHR30619">
    <property type="entry name" value="DNA INTERNALIZATION/COMPETENCE PROTEIN COMEC/REC2"/>
    <property type="match status" value="1"/>
</dbReference>
<organism evidence="8 9">
    <name type="scientific">Paraliobacillus ryukyuensis</name>
    <dbReference type="NCBI Taxonomy" id="200904"/>
    <lineage>
        <taxon>Bacteria</taxon>
        <taxon>Bacillati</taxon>
        <taxon>Bacillota</taxon>
        <taxon>Bacilli</taxon>
        <taxon>Bacillales</taxon>
        <taxon>Bacillaceae</taxon>
        <taxon>Paraliobacillus</taxon>
    </lineage>
</organism>
<comment type="subcellular location">
    <subcellularLocation>
        <location evidence="1">Cell membrane</location>
        <topology evidence="1">Multi-pass membrane protein</topology>
    </subcellularLocation>
</comment>
<evidence type="ECO:0000256" key="5">
    <source>
        <dbReference type="ARBA" id="ARBA00023136"/>
    </source>
</evidence>
<evidence type="ECO:0000256" key="4">
    <source>
        <dbReference type="ARBA" id="ARBA00022989"/>
    </source>
</evidence>
<dbReference type="Pfam" id="PF03772">
    <property type="entry name" value="Competence"/>
    <property type="match status" value="1"/>
</dbReference>
<dbReference type="InterPro" id="IPR035681">
    <property type="entry name" value="ComA-like_MBL"/>
</dbReference>
<evidence type="ECO:0000313" key="9">
    <source>
        <dbReference type="Proteomes" id="UP000252254"/>
    </source>
</evidence>
<dbReference type="SUPFAM" id="SSF56281">
    <property type="entry name" value="Metallo-hydrolase/oxidoreductase"/>
    <property type="match status" value="1"/>
</dbReference>
<gene>
    <name evidence="8" type="ORF">DES48_10163</name>
</gene>
<feature type="transmembrane region" description="Helical" evidence="6">
    <location>
        <begin position="306"/>
        <end position="324"/>
    </location>
</feature>
<accession>A0A366EG08</accession>
<dbReference type="Gene3D" id="3.60.15.10">
    <property type="entry name" value="Ribonuclease Z/Hydroxyacylglutathione hydrolase-like"/>
    <property type="match status" value="1"/>
</dbReference>
<feature type="transmembrane region" description="Helical" evidence="6">
    <location>
        <begin position="264"/>
        <end position="285"/>
    </location>
</feature>
<name>A0A366EG08_9BACI</name>
<dbReference type="SMART" id="SM00849">
    <property type="entry name" value="Lactamase_B"/>
    <property type="match status" value="1"/>
</dbReference>
<dbReference type="InterPro" id="IPR036866">
    <property type="entry name" value="RibonucZ/Hydroxyglut_hydro"/>
</dbReference>
<evidence type="ECO:0000256" key="6">
    <source>
        <dbReference type="SAM" id="Phobius"/>
    </source>
</evidence>
<keyword evidence="9" id="KW-1185">Reference proteome</keyword>
<dbReference type="NCBIfam" id="TIGR00361">
    <property type="entry name" value="ComEC_Rec2"/>
    <property type="match status" value="1"/>
</dbReference>
<sequence length="758" mass="86883">MNGYWRLIGLSAIIAIVSITYEAYFLFGLLMIWLYLLYRKDRITIRQLTMILMISVFVSGYYFPLETNTPLKTEEEQQLTGTIVSEINKQKTYYSFIFQHKANQQKERLQVTYFIDDPTALPTSWKTGATCQLTGTPELPSKSKNPGEFDYQVYLLHKNITKQMNITDTKALRCSGSNFLHLFYRMRATVMEKVTERISPFTSAWLKALLFGNDHALDSAIVSQFQRWNLSHLLAISGLHVGLIAGFLFFIFVKTGVATKEKSIIIIMGVLIIYPLLSGGAPSVWRACFMTTFGMLMIQQQRKMRILDILSIIFLLCILFNKQWIFQLGFQFSFLVTLSLILSKQWLNRSTKLQVLVRVSFISMFSLLPLQLIHFYFFNPLALIVNILIVPYFTLLVIPLLLIILSLLLLFPVFAVTLDQGFLKVHSFVLTLLDWIDDQMFYPIVTGDFSVFYLLLYYLLFFALCVVIEYGKKKQAVFLILALLSWLFWLEVKPYTNPYGTVTMLDIGQGDTIVIELPYRKGVFMIDVAGEMAHNFETPSDQIYKQVIKPFLYRKGINKIDMVILSHADHDHIGSLPYLLEGFDVKHLVISDYFDLTRLQETASNNTSIATVKKGDIIEYNNQAFQVLHPVTRLQERNDNSLVLFAEIGELTWLFTGDISKEIENELMVTYPQLTADVLKLAHHGSSDSSTSAFLQALHPDLALISVGEKNRYGHPAKDVLDRLKQLDILTLRTDQQGAITYTYKDNGEQGTFSTFLP</sequence>
<keyword evidence="4 6" id="KW-1133">Transmembrane helix</keyword>
<feature type="transmembrane region" description="Helical" evidence="6">
    <location>
        <begin position="475"/>
        <end position="492"/>
    </location>
</feature>
<feature type="transmembrane region" description="Helical" evidence="6">
    <location>
        <begin position="383"/>
        <end position="416"/>
    </location>
</feature>
<keyword evidence="3 6" id="KW-0812">Transmembrane</keyword>
<dbReference type="InterPro" id="IPR004477">
    <property type="entry name" value="ComEC_N"/>
</dbReference>
<dbReference type="InterPro" id="IPR025405">
    <property type="entry name" value="DUF4131"/>
</dbReference>